<organism evidence="3 4">
    <name type="scientific">Candidatus Phosphoribacter hodrii</name>
    <dbReference type="NCBI Taxonomy" id="2953743"/>
    <lineage>
        <taxon>Bacteria</taxon>
        <taxon>Bacillati</taxon>
        <taxon>Actinomycetota</taxon>
        <taxon>Actinomycetes</taxon>
        <taxon>Micrococcales</taxon>
        <taxon>Dermatophilaceae</taxon>
        <taxon>Candidatus Phosphoribacter</taxon>
    </lineage>
</organism>
<reference evidence="3 4" key="1">
    <citation type="submission" date="2020-10" db="EMBL/GenBank/DDBJ databases">
        <title>Connecting structure to function with the recovery of over 1000 high-quality activated sludge metagenome-assembled genomes encoding full-length rRNA genes using long-read sequencing.</title>
        <authorList>
            <person name="Singleton C.M."/>
            <person name="Petriglieri F."/>
            <person name="Kristensen J.M."/>
            <person name="Kirkegaard R.H."/>
            <person name="Michaelsen T.Y."/>
            <person name="Andersen M.H."/>
            <person name="Karst S.M."/>
            <person name="Dueholm M.S."/>
            <person name="Nielsen P.H."/>
            <person name="Albertsen M."/>
        </authorList>
    </citation>
    <scope>NUCLEOTIDE SEQUENCE [LARGE SCALE GENOMIC DNA]</scope>
    <source>
        <strain evidence="3">Ega_18-Q3-R5-49_MAXAC.001</strain>
    </source>
</reference>
<dbReference type="EMBL" id="JADJIB010000002">
    <property type="protein sequence ID" value="MBK7272514.1"/>
    <property type="molecule type" value="Genomic_DNA"/>
</dbReference>
<dbReference type="GO" id="GO:0003676">
    <property type="term" value="F:nucleic acid binding"/>
    <property type="evidence" value="ECO:0007669"/>
    <property type="project" value="InterPro"/>
</dbReference>
<dbReference type="AlphaFoldDB" id="A0A935M635"/>
<comment type="caution">
    <text evidence="3">The sequence shown here is derived from an EMBL/GenBank/DDBJ whole genome shotgun (WGS) entry which is preliminary data.</text>
</comment>
<dbReference type="GO" id="GO:0004803">
    <property type="term" value="F:transposase activity"/>
    <property type="evidence" value="ECO:0007669"/>
    <property type="project" value="TreeGrafter"/>
</dbReference>
<accession>A0A935M635</accession>
<dbReference type="InterPro" id="IPR025246">
    <property type="entry name" value="IS30-like_HTH"/>
</dbReference>
<dbReference type="InterPro" id="IPR051917">
    <property type="entry name" value="Transposase-Integrase"/>
</dbReference>
<dbReference type="InterPro" id="IPR012337">
    <property type="entry name" value="RNaseH-like_sf"/>
</dbReference>
<sequence>MVTAADRAEISTGVKAGWTITKIAAHVGRDKSVISRELARNSTKTRGYRMVHADCRAQRSRARPQVGKIAGDPLLEARVRADLKQGRSPRAIAGRLRAEHDDRGLPAPTGSPSGHGYLVSHEAVYAYIYALPKGDLARHGIMLESKRTRRRPRKPVGQRQPGPIVGMVSIEDRPADVASRKVPGHWEGDLVIGRAGKTAAATLVERTTRFTAILALPFGKNSDEVADALIEHTQALPDLFRKSLTWDQGSEMARHAHLTTTTGMPVYFAHPHSPWERGTNENTNRRIRRYLPKSTDITDHQPYLNAIAEELNEMPLKCLNWRTPREAYERFLNSNVASTA</sequence>
<evidence type="ECO:0000313" key="4">
    <source>
        <dbReference type="Proteomes" id="UP000726105"/>
    </source>
</evidence>
<keyword evidence="1" id="KW-0233">DNA recombination</keyword>
<dbReference type="GO" id="GO:0006310">
    <property type="term" value="P:DNA recombination"/>
    <property type="evidence" value="ECO:0007669"/>
    <property type="project" value="UniProtKB-KW"/>
</dbReference>
<gene>
    <name evidence="3" type="ORF">IPI13_04895</name>
</gene>
<dbReference type="PANTHER" id="PTHR10948">
    <property type="entry name" value="TRANSPOSASE"/>
    <property type="match status" value="1"/>
</dbReference>
<dbReference type="SUPFAM" id="SSF53098">
    <property type="entry name" value="Ribonuclease H-like"/>
    <property type="match status" value="1"/>
</dbReference>
<evidence type="ECO:0000259" key="2">
    <source>
        <dbReference type="PROSITE" id="PS50994"/>
    </source>
</evidence>
<dbReference type="Proteomes" id="UP000726105">
    <property type="component" value="Unassembled WGS sequence"/>
</dbReference>
<dbReference type="InterPro" id="IPR053392">
    <property type="entry name" value="Transposase_IS30-like"/>
</dbReference>
<evidence type="ECO:0000313" key="3">
    <source>
        <dbReference type="EMBL" id="MBK7272514.1"/>
    </source>
</evidence>
<proteinExistence type="predicted"/>
<dbReference type="InterPro" id="IPR001584">
    <property type="entry name" value="Integrase_cat-core"/>
</dbReference>
<dbReference type="InterPro" id="IPR036397">
    <property type="entry name" value="RNaseH_sf"/>
</dbReference>
<dbReference type="GO" id="GO:0015074">
    <property type="term" value="P:DNA integration"/>
    <property type="evidence" value="ECO:0007669"/>
    <property type="project" value="InterPro"/>
</dbReference>
<dbReference type="PROSITE" id="PS50994">
    <property type="entry name" value="INTEGRASE"/>
    <property type="match status" value="1"/>
</dbReference>
<name>A0A935M635_9MICO</name>
<dbReference type="GO" id="GO:0005829">
    <property type="term" value="C:cytosol"/>
    <property type="evidence" value="ECO:0007669"/>
    <property type="project" value="TreeGrafter"/>
</dbReference>
<dbReference type="Pfam" id="PF13936">
    <property type="entry name" value="HTH_38"/>
    <property type="match status" value="1"/>
</dbReference>
<dbReference type="PANTHER" id="PTHR10948:SF23">
    <property type="entry name" value="TRANSPOSASE INSI FOR INSERTION SEQUENCE ELEMENT IS30A-RELATED"/>
    <property type="match status" value="1"/>
</dbReference>
<dbReference type="Gene3D" id="3.30.420.10">
    <property type="entry name" value="Ribonuclease H-like superfamily/Ribonuclease H"/>
    <property type="match status" value="1"/>
</dbReference>
<dbReference type="GO" id="GO:0032196">
    <property type="term" value="P:transposition"/>
    <property type="evidence" value="ECO:0007669"/>
    <property type="project" value="TreeGrafter"/>
</dbReference>
<dbReference type="Pfam" id="PF00665">
    <property type="entry name" value="rve"/>
    <property type="match status" value="1"/>
</dbReference>
<protein>
    <submittedName>
        <fullName evidence="3">IS30 family transposase</fullName>
    </submittedName>
</protein>
<feature type="domain" description="Integrase catalytic" evidence="2">
    <location>
        <begin position="179"/>
        <end position="332"/>
    </location>
</feature>
<evidence type="ECO:0000256" key="1">
    <source>
        <dbReference type="ARBA" id="ARBA00023172"/>
    </source>
</evidence>
<dbReference type="NCBIfam" id="NF033563">
    <property type="entry name" value="transpos_IS30"/>
    <property type="match status" value="1"/>
</dbReference>